<gene>
    <name evidence="1" type="ORF">ATN00_02475</name>
</gene>
<sequence length="186" mass="20213">MPVPIGSVTEICFVTENIEAAVDRWAKTTGAGPFIVMAFEPSPGNRYRGEPAEDAFRAAIGFLGTTLIELLQPANAAPSIIREVLDVKGEGALHHIYPSIKPLDAAAYDAQCEAYRASGFVEALSLHLPGMGRNAFFDARDTIGCFLEVLEFDRIAYDAITERLHALHLNWNGEEPLRSIEALLAG</sequence>
<dbReference type="AlphaFoldDB" id="A0A0S3EV90"/>
<dbReference type="STRING" id="1332080.ATN00_02475"/>
<name>A0A0S3EV90_9SPHN</name>
<dbReference type="Proteomes" id="UP000056968">
    <property type="component" value="Chromosome"/>
</dbReference>
<dbReference type="KEGG" id="sbd:ATN00_02475"/>
<evidence type="ECO:0000313" key="2">
    <source>
        <dbReference type="Proteomes" id="UP000056968"/>
    </source>
</evidence>
<dbReference type="EMBL" id="CP013264">
    <property type="protein sequence ID" value="ALR19340.1"/>
    <property type="molecule type" value="Genomic_DNA"/>
</dbReference>
<protein>
    <recommendedName>
        <fullName evidence="3">VOC domain-containing protein</fullName>
    </recommendedName>
</protein>
<evidence type="ECO:0000313" key="1">
    <source>
        <dbReference type="EMBL" id="ALR19340.1"/>
    </source>
</evidence>
<dbReference type="Gene3D" id="3.10.180.10">
    <property type="entry name" value="2,3-Dihydroxybiphenyl 1,2-Dioxygenase, domain 1"/>
    <property type="match status" value="1"/>
</dbReference>
<organism evidence="1 2">
    <name type="scientific">Sphingobium baderi</name>
    <dbReference type="NCBI Taxonomy" id="1332080"/>
    <lineage>
        <taxon>Bacteria</taxon>
        <taxon>Pseudomonadati</taxon>
        <taxon>Pseudomonadota</taxon>
        <taxon>Alphaproteobacteria</taxon>
        <taxon>Sphingomonadales</taxon>
        <taxon>Sphingomonadaceae</taxon>
        <taxon>Sphingobium</taxon>
    </lineage>
</organism>
<accession>A0A0S3EV90</accession>
<keyword evidence="2" id="KW-1185">Reference proteome</keyword>
<reference evidence="1 2" key="1">
    <citation type="submission" date="2015-11" db="EMBL/GenBank/DDBJ databases">
        <title>A Two-component Flavoprotein Monooxygenase System MeaXY Responsible for para-Hydroxylation of 2-Methyl-6-ethylaniline and 2,6-Diethylaniline in Sphingobium baderi DE-13.</title>
        <authorList>
            <person name="Cheng M."/>
            <person name="Meng Q."/>
            <person name="Yang Y."/>
            <person name="Chu C."/>
            <person name="Yan X."/>
            <person name="He J."/>
            <person name="Li S."/>
        </authorList>
    </citation>
    <scope>NUCLEOTIDE SEQUENCE [LARGE SCALE GENOMIC DNA]</scope>
    <source>
        <strain evidence="1 2">DE-13</strain>
    </source>
</reference>
<dbReference type="SUPFAM" id="SSF54593">
    <property type="entry name" value="Glyoxalase/Bleomycin resistance protein/Dihydroxybiphenyl dioxygenase"/>
    <property type="match status" value="1"/>
</dbReference>
<proteinExistence type="predicted"/>
<dbReference type="InterPro" id="IPR029068">
    <property type="entry name" value="Glyas_Bleomycin-R_OHBP_Dase"/>
</dbReference>
<evidence type="ECO:0008006" key="3">
    <source>
        <dbReference type="Google" id="ProtNLM"/>
    </source>
</evidence>
<dbReference type="RefSeq" id="WP_062061686.1">
    <property type="nucleotide sequence ID" value="NZ_CP013264.1"/>
</dbReference>